<comment type="similarity">
    <text evidence="2">Belongs to the beta sliding clamp family.</text>
</comment>
<evidence type="ECO:0000313" key="13">
    <source>
        <dbReference type="Proteomes" id="UP000199137"/>
    </source>
</evidence>
<dbReference type="SUPFAM" id="SSF55979">
    <property type="entry name" value="DNA clamp"/>
    <property type="match status" value="3"/>
</dbReference>
<name>A0A1I5G6B9_9PSEU</name>
<dbReference type="InterPro" id="IPR022637">
    <property type="entry name" value="DNA_polIII_beta_cen"/>
</dbReference>
<accession>A0A1I5G6B9</accession>
<gene>
    <name evidence="12" type="ORF">SAMN05421854_1011462</name>
</gene>
<keyword evidence="6" id="KW-0235">DNA replication</keyword>
<protein>
    <submittedName>
        <fullName evidence="12">DNA polymerase-3 subunit beta</fullName>
    </submittedName>
</protein>
<proteinExistence type="inferred from homology"/>
<keyword evidence="4" id="KW-0808">Transferase</keyword>
<dbReference type="GO" id="GO:0008408">
    <property type="term" value="F:3'-5' exonuclease activity"/>
    <property type="evidence" value="ECO:0007669"/>
    <property type="project" value="InterPro"/>
</dbReference>
<evidence type="ECO:0000259" key="11">
    <source>
        <dbReference type="Pfam" id="PF02768"/>
    </source>
</evidence>
<dbReference type="PANTHER" id="PTHR30478:SF0">
    <property type="entry name" value="BETA SLIDING CLAMP"/>
    <property type="match status" value="1"/>
</dbReference>
<dbReference type="InterPro" id="IPR022635">
    <property type="entry name" value="DNA_polIII_beta_C"/>
</dbReference>
<dbReference type="AlphaFoldDB" id="A0A1I5G6B9"/>
<feature type="domain" description="DNA polymerase III beta sliding clamp central" evidence="10">
    <location>
        <begin position="129"/>
        <end position="236"/>
    </location>
</feature>
<dbReference type="GO" id="GO:0003677">
    <property type="term" value="F:DNA binding"/>
    <property type="evidence" value="ECO:0007669"/>
    <property type="project" value="UniProtKB-KW"/>
</dbReference>
<dbReference type="InterPro" id="IPR001001">
    <property type="entry name" value="DNA_polIII_beta"/>
</dbReference>
<organism evidence="12 13">
    <name type="scientific">Amycolatopsis rubida</name>
    <dbReference type="NCBI Taxonomy" id="112413"/>
    <lineage>
        <taxon>Bacteria</taxon>
        <taxon>Bacillati</taxon>
        <taxon>Actinomycetota</taxon>
        <taxon>Actinomycetes</taxon>
        <taxon>Pseudonocardiales</taxon>
        <taxon>Pseudonocardiaceae</taxon>
        <taxon>Amycolatopsis</taxon>
    </lineage>
</organism>
<dbReference type="NCBIfam" id="TIGR00663">
    <property type="entry name" value="dnan"/>
    <property type="match status" value="1"/>
</dbReference>
<dbReference type="SMART" id="SM00480">
    <property type="entry name" value="POL3Bc"/>
    <property type="match status" value="1"/>
</dbReference>
<dbReference type="PANTHER" id="PTHR30478">
    <property type="entry name" value="DNA POLYMERASE III SUBUNIT BETA"/>
    <property type="match status" value="1"/>
</dbReference>
<dbReference type="EMBL" id="FOWC01000001">
    <property type="protein sequence ID" value="SFO31577.1"/>
    <property type="molecule type" value="Genomic_DNA"/>
</dbReference>
<dbReference type="GO" id="GO:0009360">
    <property type="term" value="C:DNA polymerase III complex"/>
    <property type="evidence" value="ECO:0007669"/>
    <property type="project" value="InterPro"/>
</dbReference>
<keyword evidence="3" id="KW-0963">Cytoplasm</keyword>
<sequence>MLAATLRGMDLTSFVRPLAAVATAAARLLSRQTRLRLRTNAEGLVVSGNDRDLAVQLSCPATTHLDGEVVVPAAPFAETVRMLDVDQVRLAVEGTRLAIRTDSARFALPVLDHDLLHVPEPPPLLSKVDGTALAAALRTVAGTAAKDDPLPVFTGVRVQSIGDELCLTASDRYRMAVARLPLQEVRDPIDVLVPATLLTEAARHSAGAMGLHADPSHFALSWRGGTVTTAVLDAGFLSADSIPSDAVDTEVEVGADELAAAIRRVGVYSEDRRVLTLEVGDAHLRLASARQDTGEAEEHLKANVCGGRTSPSFQARYLLDALAPFSGERIRLAIQPGLRACVLTPADEDGREVALKYYLMPMLPR</sequence>
<evidence type="ECO:0000256" key="2">
    <source>
        <dbReference type="ARBA" id="ARBA00010752"/>
    </source>
</evidence>
<dbReference type="Pfam" id="PF02768">
    <property type="entry name" value="DNA_pol3_beta_3"/>
    <property type="match status" value="1"/>
</dbReference>
<feature type="domain" description="DNA polymerase III beta sliding clamp N-terminal" evidence="9">
    <location>
        <begin position="35"/>
        <end position="114"/>
    </location>
</feature>
<evidence type="ECO:0000259" key="10">
    <source>
        <dbReference type="Pfam" id="PF02767"/>
    </source>
</evidence>
<dbReference type="STRING" id="112413.SAMN05421854_1011462"/>
<dbReference type="GO" id="GO:0005737">
    <property type="term" value="C:cytoplasm"/>
    <property type="evidence" value="ECO:0007669"/>
    <property type="project" value="UniProtKB-SubCell"/>
</dbReference>
<comment type="subcellular location">
    <subcellularLocation>
        <location evidence="1">Cytoplasm</location>
    </subcellularLocation>
</comment>
<dbReference type="Gene3D" id="3.10.150.10">
    <property type="entry name" value="DNA Polymerase III, subunit A, domain 2"/>
    <property type="match status" value="3"/>
</dbReference>
<reference evidence="12 13" key="1">
    <citation type="submission" date="2016-10" db="EMBL/GenBank/DDBJ databases">
        <authorList>
            <person name="de Groot N.N."/>
        </authorList>
    </citation>
    <scope>NUCLEOTIDE SEQUENCE [LARGE SCALE GENOMIC DNA]</scope>
    <source>
        <strain evidence="12 13">DSM 44637</strain>
    </source>
</reference>
<keyword evidence="7" id="KW-0239">DNA-directed DNA polymerase</keyword>
<dbReference type="CDD" id="cd00140">
    <property type="entry name" value="beta_clamp"/>
    <property type="match status" value="1"/>
</dbReference>
<evidence type="ECO:0000256" key="6">
    <source>
        <dbReference type="ARBA" id="ARBA00022705"/>
    </source>
</evidence>
<dbReference type="InterPro" id="IPR022634">
    <property type="entry name" value="DNA_polIII_beta_N"/>
</dbReference>
<evidence type="ECO:0000256" key="1">
    <source>
        <dbReference type="ARBA" id="ARBA00004496"/>
    </source>
</evidence>
<evidence type="ECO:0000256" key="3">
    <source>
        <dbReference type="ARBA" id="ARBA00022490"/>
    </source>
</evidence>
<evidence type="ECO:0000313" key="12">
    <source>
        <dbReference type="EMBL" id="SFO31577.1"/>
    </source>
</evidence>
<evidence type="ECO:0000256" key="7">
    <source>
        <dbReference type="ARBA" id="ARBA00022932"/>
    </source>
</evidence>
<dbReference type="Proteomes" id="UP000199137">
    <property type="component" value="Unassembled WGS sequence"/>
</dbReference>
<dbReference type="InterPro" id="IPR046938">
    <property type="entry name" value="DNA_clamp_sf"/>
</dbReference>
<evidence type="ECO:0000259" key="9">
    <source>
        <dbReference type="Pfam" id="PF00712"/>
    </source>
</evidence>
<evidence type="ECO:0000256" key="5">
    <source>
        <dbReference type="ARBA" id="ARBA00022695"/>
    </source>
</evidence>
<dbReference type="GO" id="GO:0003887">
    <property type="term" value="F:DNA-directed DNA polymerase activity"/>
    <property type="evidence" value="ECO:0007669"/>
    <property type="project" value="UniProtKB-KW"/>
</dbReference>
<evidence type="ECO:0000256" key="8">
    <source>
        <dbReference type="ARBA" id="ARBA00023125"/>
    </source>
</evidence>
<dbReference type="GO" id="GO:0006271">
    <property type="term" value="P:DNA strand elongation involved in DNA replication"/>
    <property type="evidence" value="ECO:0007669"/>
    <property type="project" value="TreeGrafter"/>
</dbReference>
<keyword evidence="5" id="KW-0548">Nucleotidyltransferase</keyword>
<keyword evidence="8" id="KW-0238">DNA-binding</keyword>
<dbReference type="Pfam" id="PF00712">
    <property type="entry name" value="DNA_pol3_beta"/>
    <property type="match status" value="1"/>
</dbReference>
<dbReference type="Pfam" id="PF02767">
    <property type="entry name" value="DNA_pol3_beta_2"/>
    <property type="match status" value="1"/>
</dbReference>
<evidence type="ECO:0000256" key="4">
    <source>
        <dbReference type="ARBA" id="ARBA00022679"/>
    </source>
</evidence>
<feature type="domain" description="DNA polymerase III beta sliding clamp C-terminal" evidence="11">
    <location>
        <begin position="248"/>
        <end position="350"/>
    </location>
</feature>